<keyword evidence="1" id="KW-1133">Transmembrane helix</keyword>
<dbReference type="RefSeq" id="WP_377494196.1">
    <property type="nucleotide sequence ID" value="NZ_JBHMDO010000022.1"/>
</dbReference>
<evidence type="ECO:0000313" key="3">
    <source>
        <dbReference type="Proteomes" id="UP001589747"/>
    </source>
</evidence>
<proteinExistence type="predicted"/>
<gene>
    <name evidence="2" type="ORF">ACFFSY_12185</name>
</gene>
<evidence type="ECO:0000256" key="1">
    <source>
        <dbReference type="SAM" id="Phobius"/>
    </source>
</evidence>
<organism evidence="2 3">
    <name type="scientific">Paenibacillus aurantiacus</name>
    <dbReference type="NCBI Taxonomy" id="1936118"/>
    <lineage>
        <taxon>Bacteria</taxon>
        <taxon>Bacillati</taxon>
        <taxon>Bacillota</taxon>
        <taxon>Bacilli</taxon>
        <taxon>Bacillales</taxon>
        <taxon>Paenibacillaceae</taxon>
        <taxon>Paenibacillus</taxon>
    </lineage>
</organism>
<name>A0ABV5KNB2_9BACL</name>
<protein>
    <submittedName>
        <fullName evidence="2">Uncharacterized protein</fullName>
    </submittedName>
</protein>
<accession>A0ABV5KNB2</accession>
<reference evidence="2 3" key="1">
    <citation type="submission" date="2024-09" db="EMBL/GenBank/DDBJ databases">
        <authorList>
            <person name="Sun Q."/>
            <person name="Mori K."/>
        </authorList>
    </citation>
    <scope>NUCLEOTIDE SEQUENCE [LARGE SCALE GENOMIC DNA]</scope>
    <source>
        <strain evidence="2 3">TISTR 2452</strain>
    </source>
</reference>
<sequence length="119" mass="13389">MIDRVFSLNRSLSLLLLASFMFFVTPFPCLEIADSESAVTSSSNGMEYFPGKSAVRKQSPVTSGLRIAELFPIVFFLLAAWTQLIRRARMDVGVTYEPRIARSLTRLMLTPIKFTSTFV</sequence>
<feature type="transmembrane region" description="Helical" evidence="1">
    <location>
        <begin position="61"/>
        <end position="81"/>
    </location>
</feature>
<keyword evidence="3" id="KW-1185">Reference proteome</keyword>
<dbReference type="Proteomes" id="UP001589747">
    <property type="component" value="Unassembled WGS sequence"/>
</dbReference>
<keyword evidence="1" id="KW-0472">Membrane</keyword>
<keyword evidence="1" id="KW-0812">Transmembrane</keyword>
<dbReference type="EMBL" id="JBHMDO010000022">
    <property type="protein sequence ID" value="MFB9326674.1"/>
    <property type="molecule type" value="Genomic_DNA"/>
</dbReference>
<comment type="caution">
    <text evidence="2">The sequence shown here is derived from an EMBL/GenBank/DDBJ whole genome shotgun (WGS) entry which is preliminary data.</text>
</comment>
<evidence type="ECO:0000313" key="2">
    <source>
        <dbReference type="EMBL" id="MFB9326674.1"/>
    </source>
</evidence>